<name>A0A1Q2KXL5_9BACL</name>
<protein>
    <submittedName>
        <fullName evidence="1">Uncharacterized protein</fullName>
    </submittedName>
</protein>
<dbReference type="InterPro" id="IPR011990">
    <property type="entry name" value="TPR-like_helical_dom_sf"/>
</dbReference>
<gene>
    <name evidence="1" type="ORF">B0X71_07035</name>
</gene>
<dbReference type="EMBL" id="CP019640">
    <property type="protein sequence ID" value="AQQ52866.1"/>
    <property type="molecule type" value="Genomic_DNA"/>
</dbReference>
<evidence type="ECO:0000313" key="2">
    <source>
        <dbReference type="Proteomes" id="UP000188184"/>
    </source>
</evidence>
<accession>A0A1Q2KXL5</accession>
<dbReference type="SUPFAM" id="SSF116965">
    <property type="entry name" value="Hypothetical protein MPN330"/>
    <property type="match status" value="1"/>
</dbReference>
<organism evidence="1 2">
    <name type="scientific">Planococcus lenghuensis</name>
    <dbReference type="NCBI Taxonomy" id="2213202"/>
    <lineage>
        <taxon>Bacteria</taxon>
        <taxon>Bacillati</taxon>
        <taxon>Bacillota</taxon>
        <taxon>Bacilli</taxon>
        <taxon>Bacillales</taxon>
        <taxon>Caryophanaceae</taxon>
        <taxon>Planococcus</taxon>
    </lineage>
</organism>
<dbReference type="Pfam" id="PF13432">
    <property type="entry name" value="TPR_16"/>
    <property type="match status" value="1"/>
</dbReference>
<reference evidence="1 2" key="1">
    <citation type="submission" date="2017-02" db="EMBL/GenBank/DDBJ databases">
        <title>The complete genomic sequence of a novel cold adapted crude oil-degrading bacterium Planococcus qaidamina Y42.</title>
        <authorList>
            <person name="Yang R."/>
        </authorList>
    </citation>
    <scope>NUCLEOTIDE SEQUENCE [LARGE SCALE GENOMIC DNA]</scope>
    <source>
        <strain evidence="1 2">Y42</strain>
    </source>
</reference>
<dbReference type="Gene3D" id="1.25.40.10">
    <property type="entry name" value="Tetratricopeptide repeat domain"/>
    <property type="match status" value="1"/>
</dbReference>
<dbReference type="OrthoDB" id="2364593at2"/>
<evidence type="ECO:0000313" key="1">
    <source>
        <dbReference type="EMBL" id="AQQ52866.1"/>
    </source>
</evidence>
<dbReference type="SUPFAM" id="SSF48452">
    <property type="entry name" value="TPR-like"/>
    <property type="match status" value="1"/>
</dbReference>
<dbReference type="RefSeq" id="WP_077588747.1">
    <property type="nucleotide sequence ID" value="NZ_CP019640.1"/>
</dbReference>
<proteinExistence type="predicted"/>
<dbReference type="AlphaFoldDB" id="A0A1Q2KXL5"/>
<dbReference type="KEGG" id="pmar:B0X71_07035"/>
<dbReference type="Proteomes" id="UP000188184">
    <property type="component" value="Chromosome"/>
</dbReference>
<sequence>MQKKHGGLRRKGNVIVFPTTIDRLMEEGITALQQENFSAAHDRLSEVLKYEPGNPAALGAYAYALYELGDYAAALEVTDELLKIGPLHYLETMELHISLLMQLRRYGEAEQMIEALISEGVLPEDRIAQFRQLQELNERIQDQTPTQEPAVEPINFPLDEFFALQHEEQERAVMELEPQAFRQLQAEMIQAVEHPNVDMLAKTYILFMLQRAQADGMVKIEKFHYIGTFHIQQLPDPLTSERLLTIKSLFEEALLQDPTRLEMITELFDRHTYLLFPFQWDEFGASEVAEVYLSYLEAVFTGSSPDTAHPDLLQLLLRIETWFELRNG</sequence>
<keyword evidence="2" id="KW-1185">Reference proteome</keyword>